<reference evidence="5 6" key="1">
    <citation type="journal article" date="2018" name="PLoS Pathog.">
        <title>Evolution of structural diversity of trichothecenes, a family of toxins produced by plant pathogenic and entomopathogenic fungi.</title>
        <authorList>
            <person name="Proctor R.H."/>
            <person name="McCormick S.P."/>
            <person name="Kim H.S."/>
            <person name="Cardoza R.E."/>
            <person name="Stanley A.M."/>
            <person name="Lindo L."/>
            <person name="Kelly A."/>
            <person name="Brown D.W."/>
            <person name="Lee T."/>
            <person name="Vaughan M.M."/>
            <person name="Alexander N.J."/>
            <person name="Busman M."/>
            <person name="Gutierrez S."/>
        </authorList>
    </citation>
    <scope>NUCLEOTIDE SEQUENCE [LARGE SCALE GENOMIC DNA]</scope>
    <source>
        <strain evidence="5 6">IBT 40837</strain>
    </source>
</reference>
<accession>A0A395NIE0</accession>
<dbReference type="SUPFAM" id="SSF54928">
    <property type="entry name" value="RNA-binding domain, RBD"/>
    <property type="match status" value="1"/>
</dbReference>
<evidence type="ECO:0000313" key="6">
    <source>
        <dbReference type="Proteomes" id="UP000266272"/>
    </source>
</evidence>
<feature type="region of interest" description="Disordered" evidence="3">
    <location>
        <begin position="278"/>
        <end position="681"/>
    </location>
</feature>
<feature type="domain" description="RRM" evidence="4">
    <location>
        <begin position="208"/>
        <end position="284"/>
    </location>
</feature>
<keyword evidence="1 2" id="KW-0694">RNA-binding</keyword>
<dbReference type="Pfam" id="PF00076">
    <property type="entry name" value="RRM_1"/>
    <property type="match status" value="1"/>
</dbReference>
<sequence length="681" mass="73680">MAGASYLESIRGKTSNSSPAVWWGSGRGCRYAQNGSAAIGSDLEPIWSDHWLLSSTSSATAFFSAALAGPVLFCASVPDIVAQARPSQPQSCLPRRRNSRKCPSGTFWLIQVGAAVTPPLTSSTATWEVLDTPRRHDDDESRNINMLTLGTGFGGGSWADEVEETYVSGTQPLPSRDSGRPSAMSSWQDRGYSVRESVPAKLPEKPPFTAHLGNLSYDATNESVTAFFEGCDVVSVRIIEDREMQRPKGFGYVEFGNLEGLKKALTLDGESFEGRMIKIKVADPPRGGDGRDGRGESTRDLSDWTRRGPLPDLPGARGPRTDFGERRPPRDPANEGRSTREMTWERRGPLSPLSPQEPGSRESSRVRGSQEGLGERGESYRGNRRDPATWGEGRQEGGRPPRQYNERPERPERPERTPTAAEKDFQWRDRMRPDSANAPAAETPASPGAPPPAQAQAPGGRPRLNLQKRTVSEVADSTSSGAGDSKASPFGAARPIDTAAREKEIEEKRLQAIQEKREADEKAKEDKRLAKEAAAAKAEAEAKEAAEAAEAKPEAKTEPETETKPAEEPKAEEETQNGATEQKVPIRTRDQPKDFNQGQKSRATESGNWRSASNEQRAPRGSTGRGRGGPLRGARNDTRAPRSNGQQAAAPAAEGDAPAPAADEDGWTTVSVGKKGRTGRV</sequence>
<dbReference type="STRING" id="490622.A0A395NIE0"/>
<evidence type="ECO:0000259" key="4">
    <source>
        <dbReference type="PROSITE" id="PS50102"/>
    </source>
</evidence>
<name>A0A395NIE0_TRIAR</name>
<proteinExistence type="predicted"/>
<dbReference type="GO" id="GO:0003723">
    <property type="term" value="F:RNA binding"/>
    <property type="evidence" value="ECO:0007669"/>
    <property type="project" value="UniProtKB-UniRule"/>
</dbReference>
<feature type="compositionally biased region" description="Low complexity" evidence="3">
    <location>
        <begin position="645"/>
        <end position="661"/>
    </location>
</feature>
<feature type="compositionally biased region" description="Basic and acidic residues" evidence="3">
    <location>
        <begin position="319"/>
        <end position="348"/>
    </location>
</feature>
<evidence type="ECO:0000256" key="3">
    <source>
        <dbReference type="SAM" id="MobiDB-lite"/>
    </source>
</evidence>
<dbReference type="InterPro" id="IPR012677">
    <property type="entry name" value="Nucleotide-bd_a/b_plait_sf"/>
</dbReference>
<feature type="compositionally biased region" description="Basic and acidic residues" evidence="3">
    <location>
        <begin position="538"/>
        <end position="573"/>
    </location>
</feature>
<feature type="compositionally biased region" description="Polar residues" evidence="3">
    <location>
        <begin position="594"/>
        <end position="616"/>
    </location>
</feature>
<dbReference type="AlphaFoldDB" id="A0A395NIE0"/>
<evidence type="ECO:0000256" key="2">
    <source>
        <dbReference type="PROSITE-ProRule" id="PRU00176"/>
    </source>
</evidence>
<gene>
    <name evidence="5" type="ORF">TARUN_6382</name>
</gene>
<evidence type="ECO:0000256" key="1">
    <source>
        <dbReference type="ARBA" id="ARBA00022884"/>
    </source>
</evidence>
<feature type="compositionally biased region" description="Basic and acidic residues" evidence="3">
    <location>
        <begin position="278"/>
        <end position="306"/>
    </location>
</feature>
<dbReference type="InterPro" id="IPR035979">
    <property type="entry name" value="RBD_domain_sf"/>
</dbReference>
<dbReference type="GO" id="GO:0005730">
    <property type="term" value="C:nucleolus"/>
    <property type="evidence" value="ECO:0007669"/>
    <property type="project" value="TreeGrafter"/>
</dbReference>
<dbReference type="Proteomes" id="UP000266272">
    <property type="component" value="Unassembled WGS sequence"/>
</dbReference>
<keyword evidence="6" id="KW-1185">Reference proteome</keyword>
<dbReference type="SMART" id="SM00360">
    <property type="entry name" value="RRM"/>
    <property type="match status" value="1"/>
</dbReference>
<comment type="caution">
    <text evidence="5">The sequence shown here is derived from an EMBL/GenBank/DDBJ whole genome shotgun (WGS) entry which is preliminary data.</text>
</comment>
<dbReference type="PANTHER" id="PTHR23236:SF11">
    <property type="entry name" value="EUKARYOTIC TRANSLATION INITIATION FACTOR 4H"/>
    <property type="match status" value="1"/>
</dbReference>
<dbReference type="Gene3D" id="3.30.70.330">
    <property type="match status" value="1"/>
</dbReference>
<organism evidence="5 6">
    <name type="scientific">Trichoderma arundinaceum</name>
    <dbReference type="NCBI Taxonomy" id="490622"/>
    <lineage>
        <taxon>Eukaryota</taxon>
        <taxon>Fungi</taxon>
        <taxon>Dikarya</taxon>
        <taxon>Ascomycota</taxon>
        <taxon>Pezizomycotina</taxon>
        <taxon>Sordariomycetes</taxon>
        <taxon>Hypocreomycetidae</taxon>
        <taxon>Hypocreales</taxon>
        <taxon>Hypocreaceae</taxon>
        <taxon>Trichoderma</taxon>
    </lineage>
</organism>
<dbReference type="OrthoDB" id="48651at2759"/>
<evidence type="ECO:0000313" key="5">
    <source>
        <dbReference type="EMBL" id="RFU75856.1"/>
    </source>
</evidence>
<feature type="compositionally biased region" description="Basic and acidic residues" evidence="3">
    <location>
        <begin position="499"/>
        <end position="531"/>
    </location>
</feature>
<protein>
    <submittedName>
        <fullName evidence="5">Rna recognition motif containing</fullName>
    </submittedName>
</protein>
<dbReference type="EMBL" id="PXOA01000404">
    <property type="protein sequence ID" value="RFU75856.1"/>
    <property type="molecule type" value="Genomic_DNA"/>
</dbReference>
<dbReference type="PROSITE" id="PS50102">
    <property type="entry name" value="RRM"/>
    <property type="match status" value="1"/>
</dbReference>
<dbReference type="InterPro" id="IPR000504">
    <property type="entry name" value="RRM_dom"/>
</dbReference>
<dbReference type="PANTHER" id="PTHR23236">
    <property type="entry name" value="EUKARYOTIC TRANSLATION INITIATION FACTOR 4B/4H"/>
    <property type="match status" value="1"/>
</dbReference>
<feature type="compositionally biased region" description="Basic and acidic residues" evidence="3">
    <location>
        <begin position="373"/>
        <end position="433"/>
    </location>
</feature>